<dbReference type="Pfam" id="PF03372">
    <property type="entry name" value="Exo_endo_phos"/>
    <property type="match status" value="1"/>
</dbReference>
<dbReference type="EMBL" id="FNFV01000001">
    <property type="protein sequence ID" value="SDK13727.1"/>
    <property type="molecule type" value="Genomic_DNA"/>
</dbReference>
<gene>
    <name evidence="2" type="ORF">SAMN05216257_101711</name>
</gene>
<evidence type="ECO:0000313" key="3">
    <source>
        <dbReference type="Proteomes" id="UP000199328"/>
    </source>
</evidence>
<keyword evidence="3" id="KW-1185">Reference proteome</keyword>
<dbReference type="GO" id="GO:0004527">
    <property type="term" value="F:exonuclease activity"/>
    <property type="evidence" value="ECO:0007669"/>
    <property type="project" value="UniProtKB-KW"/>
</dbReference>
<evidence type="ECO:0000313" key="2">
    <source>
        <dbReference type="EMBL" id="SDK13727.1"/>
    </source>
</evidence>
<dbReference type="GO" id="GO:0006506">
    <property type="term" value="P:GPI anchor biosynthetic process"/>
    <property type="evidence" value="ECO:0007669"/>
    <property type="project" value="TreeGrafter"/>
</dbReference>
<name>A0A1G8ZFC2_9RHOB</name>
<accession>A0A1G8ZFC2</accession>
<dbReference type="InterPro" id="IPR051916">
    <property type="entry name" value="GPI-anchor_lipid_remodeler"/>
</dbReference>
<keyword evidence="2" id="KW-0378">Hydrolase</keyword>
<keyword evidence="2" id="KW-0269">Exonuclease</keyword>
<dbReference type="InterPro" id="IPR005135">
    <property type="entry name" value="Endo/exonuclease/phosphatase"/>
</dbReference>
<sequence>MDALRLRVATYNIRKAVGLDRRRDPERIMRVIAALDADIVALQEADRRLPPRDPVLDREELRAVTGLRPVPFEHGRRSLGWHGNGILVREHVRIISCDHHDLPGVEPRGAVQALLAVGGREIRVFGVHLGLMRASRRAQLSALIRLMGQDEAHPTLIAGDFNERSLKVGLGRLARRFNIIDAGPTFHARSPIFPLDRIAASREFALLSARVVREAEARLASDHLPMVADFSLSEAPAAEGCA</sequence>
<dbReference type="OrthoDB" id="9813425at2"/>
<feature type="domain" description="Endonuclease/exonuclease/phosphatase" evidence="1">
    <location>
        <begin position="9"/>
        <end position="223"/>
    </location>
</feature>
<keyword evidence="2" id="KW-0540">Nuclease</keyword>
<dbReference type="STRING" id="990712.SAMN05216257_101711"/>
<keyword evidence="2" id="KW-0255">Endonuclease</keyword>
<dbReference type="Proteomes" id="UP000199328">
    <property type="component" value="Unassembled WGS sequence"/>
</dbReference>
<proteinExistence type="predicted"/>
<organism evidence="2 3">
    <name type="scientific">Meinhardsimonia xiamenensis</name>
    <dbReference type="NCBI Taxonomy" id="990712"/>
    <lineage>
        <taxon>Bacteria</taxon>
        <taxon>Pseudomonadati</taxon>
        <taxon>Pseudomonadota</taxon>
        <taxon>Alphaproteobacteria</taxon>
        <taxon>Rhodobacterales</taxon>
        <taxon>Paracoccaceae</taxon>
        <taxon>Meinhardsimonia</taxon>
    </lineage>
</organism>
<dbReference type="InterPro" id="IPR036691">
    <property type="entry name" value="Endo/exonu/phosph_ase_sf"/>
</dbReference>
<evidence type="ECO:0000259" key="1">
    <source>
        <dbReference type="Pfam" id="PF03372"/>
    </source>
</evidence>
<dbReference type="PANTHER" id="PTHR14859:SF15">
    <property type="entry name" value="ENDONUCLEASE_EXONUCLEASE_PHOSPHATASE DOMAIN-CONTAINING PROTEIN"/>
    <property type="match status" value="1"/>
</dbReference>
<protein>
    <submittedName>
        <fullName evidence="2">Metal-dependent hydrolase, endonuclease/exonuclease/phosphatase family</fullName>
    </submittedName>
</protein>
<dbReference type="RefSeq" id="WP_092498150.1">
    <property type="nucleotide sequence ID" value="NZ_FNFV01000001.1"/>
</dbReference>
<dbReference type="Gene3D" id="3.60.10.10">
    <property type="entry name" value="Endonuclease/exonuclease/phosphatase"/>
    <property type="match status" value="1"/>
</dbReference>
<dbReference type="SUPFAM" id="SSF56219">
    <property type="entry name" value="DNase I-like"/>
    <property type="match status" value="1"/>
</dbReference>
<dbReference type="AlphaFoldDB" id="A0A1G8ZFC2"/>
<dbReference type="GO" id="GO:0016020">
    <property type="term" value="C:membrane"/>
    <property type="evidence" value="ECO:0007669"/>
    <property type="project" value="GOC"/>
</dbReference>
<dbReference type="PANTHER" id="PTHR14859">
    <property type="entry name" value="CALCOFLUOR WHITE HYPERSENSITIVE PROTEIN PRECURSOR"/>
    <property type="match status" value="1"/>
</dbReference>
<dbReference type="GO" id="GO:0004519">
    <property type="term" value="F:endonuclease activity"/>
    <property type="evidence" value="ECO:0007669"/>
    <property type="project" value="UniProtKB-KW"/>
</dbReference>
<reference evidence="3" key="1">
    <citation type="submission" date="2016-10" db="EMBL/GenBank/DDBJ databases">
        <authorList>
            <person name="Varghese N."/>
            <person name="Submissions S."/>
        </authorList>
    </citation>
    <scope>NUCLEOTIDE SEQUENCE [LARGE SCALE GENOMIC DNA]</scope>
    <source>
        <strain evidence="3">CGMCC 1.10789</strain>
    </source>
</reference>